<evidence type="ECO:0000313" key="2">
    <source>
        <dbReference type="Proteomes" id="UP000245506"/>
    </source>
</evidence>
<protein>
    <submittedName>
        <fullName evidence="1">Uncharacterized protein</fullName>
    </submittedName>
</protein>
<dbReference type="AlphaFoldDB" id="A0A317C381"/>
<organism evidence="1 2">
    <name type="scientific">Leucothrix arctica</name>
    <dbReference type="NCBI Taxonomy" id="1481894"/>
    <lineage>
        <taxon>Bacteria</taxon>
        <taxon>Pseudomonadati</taxon>
        <taxon>Pseudomonadota</taxon>
        <taxon>Gammaproteobacteria</taxon>
        <taxon>Thiotrichales</taxon>
        <taxon>Thiotrichaceae</taxon>
        <taxon>Leucothrix</taxon>
    </lineage>
</organism>
<dbReference type="RefSeq" id="WP_109826590.1">
    <property type="nucleotide sequence ID" value="NZ_QGKL01000043.1"/>
</dbReference>
<proteinExistence type="predicted"/>
<accession>A0A317C381</accession>
<sequence>MLLQEIESDPDLKRLVFEFFYCFSRFEFSLKANEHAKKNRKVHSEENEIHKVAADWGKFWRTYEKSYVLSSEARELLSSHYYYK</sequence>
<keyword evidence="2" id="KW-1185">Reference proteome</keyword>
<name>A0A317C381_9GAMM</name>
<comment type="caution">
    <text evidence="1">The sequence shown here is derived from an EMBL/GenBank/DDBJ whole genome shotgun (WGS) entry which is preliminary data.</text>
</comment>
<gene>
    <name evidence="1" type="ORF">DKT75_20555</name>
</gene>
<dbReference type="EMBL" id="QGKL01000043">
    <property type="protein sequence ID" value="PWQ93084.1"/>
    <property type="molecule type" value="Genomic_DNA"/>
</dbReference>
<reference evidence="1 2" key="1">
    <citation type="submission" date="2018-05" db="EMBL/GenBank/DDBJ databases">
        <title>Leucothrix arctica sp. nov., isolated from Arctic seawater.</title>
        <authorList>
            <person name="Choi A."/>
            <person name="Baek K."/>
        </authorList>
    </citation>
    <scope>NUCLEOTIDE SEQUENCE [LARGE SCALE GENOMIC DNA]</scope>
    <source>
        <strain evidence="1 2">IMCC9719</strain>
    </source>
</reference>
<dbReference type="Proteomes" id="UP000245506">
    <property type="component" value="Unassembled WGS sequence"/>
</dbReference>
<evidence type="ECO:0000313" key="1">
    <source>
        <dbReference type="EMBL" id="PWQ93084.1"/>
    </source>
</evidence>